<evidence type="ECO:0000313" key="1">
    <source>
        <dbReference type="EMBL" id="MDH0969500.1"/>
    </source>
</evidence>
<evidence type="ECO:0000313" key="2">
    <source>
        <dbReference type="Proteomes" id="UP001159915"/>
    </source>
</evidence>
<dbReference type="Proteomes" id="UP001159915">
    <property type="component" value="Unassembled WGS sequence"/>
</dbReference>
<accession>A0AA42SPC4</accession>
<proteinExistence type="predicted"/>
<comment type="caution">
    <text evidence="1">The sequence shown here is derived from an EMBL/GenBank/DDBJ whole genome shotgun (WGS) entry which is preliminary data.</text>
</comment>
<reference evidence="1" key="1">
    <citation type="submission" date="2022-09" db="EMBL/GenBank/DDBJ databases">
        <title>Intensive care unit water sources are persistently colonized with multi-drug resistant bacteria and are the site of extensive horizontal gene transfer of antibiotic resistance genes.</title>
        <authorList>
            <person name="Diorio-Toth L."/>
        </authorList>
    </citation>
    <scope>NUCLEOTIDE SEQUENCE</scope>
    <source>
        <strain evidence="1">GD03920</strain>
    </source>
</reference>
<sequence length="74" mass="8558">MITPQLIEKKLVDFYLKTTGHYGNSIMQSIDVTEETLIEALEGIDQPIKTFENIIKVQDARAFNRFLASEETYF</sequence>
<organism evidence="1 2">
    <name type="scientific">Acinetobacter johnsonii</name>
    <dbReference type="NCBI Taxonomy" id="40214"/>
    <lineage>
        <taxon>Bacteria</taxon>
        <taxon>Pseudomonadati</taxon>
        <taxon>Pseudomonadota</taxon>
        <taxon>Gammaproteobacteria</taxon>
        <taxon>Moraxellales</taxon>
        <taxon>Moraxellaceae</taxon>
        <taxon>Acinetobacter</taxon>
    </lineage>
</organism>
<name>A0AA42SPC4_ACIJO</name>
<dbReference type="RefSeq" id="WP_279670226.1">
    <property type="nucleotide sequence ID" value="NZ_JAOCBE010000001.1"/>
</dbReference>
<dbReference type="AlphaFoldDB" id="A0AA42SPC4"/>
<dbReference type="EMBL" id="JAOCBE010000001">
    <property type="protein sequence ID" value="MDH0969500.1"/>
    <property type="molecule type" value="Genomic_DNA"/>
</dbReference>
<protein>
    <submittedName>
        <fullName evidence="1">Uncharacterized protein</fullName>
    </submittedName>
</protein>
<gene>
    <name evidence="1" type="ORF">N5C10_09605</name>
</gene>